<dbReference type="Proteomes" id="UP000326565">
    <property type="component" value="Unassembled WGS sequence"/>
</dbReference>
<proteinExistence type="predicted"/>
<evidence type="ECO:0000313" key="2">
    <source>
        <dbReference type="Proteomes" id="UP000326565"/>
    </source>
</evidence>
<name>A0A5N5WJU8_9EURO</name>
<dbReference type="InterPro" id="IPR011990">
    <property type="entry name" value="TPR-like_helical_dom_sf"/>
</dbReference>
<evidence type="ECO:0008006" key="3">
    <source>
        <dbReference type="Google" id="ProtNLM"/>
    </source>
</evidence>
<accession>A0A5N5WJU8</accession>
<dbReference type="EMBL" id="ML732371">
    <property type="protein sequence ID" value="KAB8068821.1"/>
    <property type="molecule type" value="Genomic_DNA"/>
</dbReference>
<gene>
    <name evidence="1" type="ORF">BDV29DRAFT_62628</name>
</gene>
<sequence>MYSNLVKIKNEKNGPEYRDTPASVGSLASTYHNQGRLDEVEKLEIQVMETSKTALGAEHPDTLASMANLAYTWKSQDRLQDALALIEKCSELCRRLGPNHSHTRSASRAFSNWMDERNLFTKHL</sequence>
<protein>
    <recommendedName>
        <fullName evidence="3">Tetratricopeptide repeat-domain-containing protein</fullName>
    </recommendedName>
</protein>
<keyword evidence="2" id="KW-1185">Reference proteome</keyword>
<dbReference type="SUPFAM" id="SSF48452">
    <property type="entry name" value="TPR-like"/>
    <property type="match status" value="1"/>
</dbReference>
<dbReference type="PANTHER" id="PTHR46082:SF11">
    <property type="entry name" value="AAA+ ATPASE DOMAIN-CONTAINING PROTEIN-RELATED"/>
    <property type="match status" value="1"/>
</dbReference>
<dbReference type="OrthoDB" id="5986190at2759"/>
<organism evidence="1 2">
    <name type="scientific">Aspergillus leporis</name>
    <dbReference type="NCBI Taxonomy" id="41062"/>
    <lineage>
        <taxon>Eukaryota</taxon>
        <taxon>Fungi</taxon>
        <taxon>Dikarya</taxon>
        <taxon>Ascomycota</taxon>
        <taxon>Pezizomycotina</taxon>
        <taxon>Eurotiomycetes</taxon>
        <taxon>Eurotiomycetidae</taxon>
        <taxon>Eurotiales</taxon>
        <taxon>Aspergillaceae</taxon>
        <taxon>Aspergillus</taxon>
        <taxon>Aspergillus subgen. Circumdati</taxon>
    </lineage>
</organism>
<reference evidence="1 2" key="1">
    <citation type="submission" date="2019-04" db="EMBL/GenBank/DDBJ databases">
        <title>Friends and foes A comparative genomics study of 23 Aspergillus species from section Flavi.</title>
        <authorList>
            <consortium name="DOE Joint Genome Institute"/>
            <person name="Kjaerbolling I."/>
            <person name="Vesth T."/>
            <person name="Frisvad J.C."/>
            <person name="Nybo J.L."/>
            <person name="Theobald S."/>
            <person name="Kildgaard S."/>
            <person name="Isbrandt T."/>
            <person name="Kuo A."/>
            <person name="Sato A."/>
            <person name="Lyhne E.K."/>
            <person name="Kogle M.E."/>
            <person name="Wiebenga A."/>
            <person name="Kun R.S."/>
            <person name="Lubbers R.J."/>
            <person name="Makela M.R."/>
            <person name="Barry K."/>
            <person name="Chovatia M."/>
            <person name="Clum A."/>
            <person name="Daum C."/>
            <person name="Haridas S."/>
            <person name="He G."/>
            <person name="LaButti K."/>
            <person name="Lipzen A."/>
            <person name="Mondo S."/>
            <person name="Riley R."/>
            <person name="Salamov A."/>
            <person name="Simmons B.A."/>
            <person name="Magnuson J.K."/>
            <person name="Henrissat B."/>
            <person name="Mortensen U.H."/>
            <person name="Larsen T.O."/>
            <person name="Devries R.P."/>
            <person name="Grigoriev I.V."/>
            <person name="Machida M."/>
            <person name="Baker S.E."/>
            <person name="Andersen M.R."/>
        </authorList>
    </citation>
    <scope>NUCLEOTIDE SEQUENCE [LARGE SCALE GENOMIC DNA]</scope>
    <source>
        <strain evidence="1 2">CBS 151.66</strain>
    </source>
</reference>
<evidence type="ECO:0000313" key="1">
    <source>
        <dbReference type="EMBL" id="KAB8068821.1"/>
    </source>
</evidence>
<dbReference type="InterPro" id="IPR053137">
    <property type="entry name" value="NLR-like"/>
</dbReference>
<dbReference type="Gene3D" id="1.25.40.10">
    <property type="entry name" value="Tetratricopeptide repeat domain"/>
    <property type="match status" value="1"/>
</dbReference>
<dbReference type="PANTHER" id="PTHR46082">
    <property type="entry name" value="ATP/GTP-BINDING PROTEIN-RELATED"/>
    <property type="match status" value="1"/>
</dbReference>
<dbReference type="AlphaFoldDB" id="A0A5N5WJU8"/>
<dbReference type="Pfam" id="PF13374">
    <property type="entry name" value="TPR_10"/>
    <property type="match status" value="2"/>
</dbReference>